<gene>
    <name evidence="2" type="ORF">U9M73_03775</name>
</gene>
<dbReference type="CDD" id="cd04301">
    <property type="entry name" value="NAT_SF"/>
    <property type="match status" value="1"/>
</dbReference>
<comment type="caution">
    <text evidence="2">The sequence shown here is derived from an EMBL/GenBank/DDBJ whole genome shotgun (WGS) entry which is preliminary data.</text>
</comment>
<proteinExistence type="predicted"/>
<sequence>MNDFERVYEIMSASFPEIEYRTKSGQMELLWHPEYRLITESDEKGQIIAFLAAWEFPTFRFIEHLAVDPSVRGGGIGKRLVDTFLKSSDKLTILEVELPENNVSCRRIRFYERLGFHLNDYSYVQPPLRSGGAELPLKIMSYPKPLTQEEFLACRALIYSKVYRVPEALTWAILRNNNNGGMR</sequence>
<accession>A0ABU5PGP5</accession>
<dbReference type="EMBL" id="JAYERP010000001">
    <property type="protein sequence ID" value="MEA3569111.1"/>
    <property type="molecule type" value="Genomic_DNA"/>
</dbReference>
<dbReference type="Gene3D" id="3.40.630.30">
    <property type="match status" value="1"/>
</dbReference>
<dbReference type="InterPro" id="IPR016181">
    <property type="entry name" value="Acyl_CoA_acyltransferase"/>
</dbReference>
<protein>
    <submittedName>
        <fullName evidence="2">GNAT family N-acetyltransferase</fullName>
    </submittedName>
</protein>
<dbReference type="Proteomes" id="UP001292216">
    <property type="component" value="Unassembled WGS sequence"/>
</dbReference>
<keyword evidence="3" id="KW-1185">Reference proteome</keyword>
<evidence type="ECO:0000313" key="2">
    <source>
        <dbReference type="EMBL" id="MEA3569111.1"/>
    </source>
</evidence>
<organism evidence="2 3">
    <name type="scientific">Paenibacillus phoenicis</name>
    <dbReference type="NCBI Taxonomy" id="554117"/>
    <lineage>
        <taxon>Bacteria</taxon>
        <taxon>Bacillati</taxon>
        <taxon>Bacillota</taxon>
        <taxon>Bacilli</taxon>
        <taxon>Bacillales</taxon>
        <taxon>Paenibacillaceae</taxon>
        <taxon>Paenibacillus</taxon>
    </lineage>
</organism>
<evidence type="ECO:0000259" key="1">
    <source>
        <dbReference type="PROSITE" id="PS51186"/>
    </source>
</evidence>
<dbReference type="RefSeq" id="WP_323076355.1">
    <property type="nucleotide sequence ID" value="NZ_CBCSKM010000006.1"/>
</dbReference>
<dbReference type="PROSITE" id="PS51186">
    <property type="entry name" value="GNAT"/>
    <property type="match status" value="1"/>
</dbReference>
<name>A0ABU5PGP5_9BACL</name>
<dbReference type="InterPro" id="IPR000182">
    <property type="entry name" value="GNAT_dom"/>
</dbReference>
<reference evidence="2 3" key="1">
    <citation type="submission" date="2023-12" db="EMBL/GenBank/DDBJ databases">
        <title>Whole genome sequencing of Paenibacillus phoenicis isolated from the Phoenix Mars Lander spacecraft assembly facility.</title>
        <authorList>
            <person name="Garcia A."/>
            <person name="Venkateswaran K."/>
        </authorList>
    </citation>
    <scope>NUCLEOTIDE SEQUENCE [LARGE SCALE GENOMIC DNA]</scope>
    <source>
        <strain evidence="2 3">3PO2SA</strain>
    </source>
</reference>
<evidence type="ECO:0000313" key="3">
    <source>
        <dbReference type="Proteomes" id="UP001292216"/>
    </source>
</evidence>
<dbReference type="SUPFAM" id="SSF55729">
    <property type="entry name" value="Acyl-CoA N-acyltransferases (Nat)"/>
    <property type="match status" value="1"/>
</dbReference>
<dbReference type="Pfam" id="PF00583">
    <property type="entry name" value="Acetyltransf_1"/>
    <property type="match status" value="1"/>
</dbReference>
<feature type="domain" description="N-acetyltransferase" evidence="1">
    <location>
        <begin position="1"/>
        <end position="145"/>
    </location>
</feature>